<evidence type="ECO:0000313" key="5">
    <source>
        <dbReference type="EMBL" id="WZN66565.1"/>
    </source>
</evidence>
<sequence length="266" mass="29915">MTSAARPTWAPAKGSEDQGGSKMFGPRMGVSSKDLPSNKVLKTRAEGQDDAVEVANRDLKRELLERETKHYKNKPDLLAAKQLKIQALEHTIEVPGRVDDEFGATRELLAAREQDEDFDFDGEDAKAAAGGRRWAEEEGGASAAGAAVDGSESESDDSDDSDDDDDDEAALLAELEKIKRERAEERERKQREDESEALESRREEVMRGNPLLAAEGGGGDFNVARRWDDDVVFRNQTRNEPKRQKRFINDTIRSDFHRRFLDKYMK</sequence>
<proteinExistence type="inferred from homology"/>
<dbReference type="GO" id="GO:0071013">
    <property type="term" value="C:catalytic step 2 spliceosome"/>
    <property type="evidence" value="ECO:0007669"/>
    <property type="project" value="TreeGrafter"/>
</dbReference>
<keyword evidence="6" id="KW-1185">Reference proteome</keyword>
<dbReference type="EMBL" id="CP151515">
    <property type="protein sequence ID" value="WZN66565.1"/>
    <property type="molecule type" value="Genomic_DNA"/>
</dbReference>
<gene>
    <name evidence="5" type="ORF">HKI87_15g81320</name>
</gene>
<keyword evidence="2" id="KW-0507">mRNA processing</keyword>
<organism evidence="5 6">
    <name type="scientific">Chloropicon roscoffensis</name>
    <dbReference type="NCBI Taxonomy" id="1461544"/>
    <lineage>
        <taxon>Eukaryota</taxon>
        <taxon>Viridiplantae</taxon>
        <taxon>Chlorophyta</taxon>
        <taxon>Chloropicophyceae</taxon>
        <taxon>Chloropicales</taxon>
        <taxon>Chloropicaceae</taxon>
        <taxon>Chloropicon</taxon>
    </lineage>
</organism>
<feature type="compositionally biased region" description="Low complexity" evidence="4">
    <location>
        <begin position="140"/>
        <end position="150"/>
    </location>
</feature>
<evidence type="ECO:0000256" key="2">
    <source>
        <dbReference type="ARBA" id="ARBA00022664"/>
    </source>
</evidence>
<accession>A0AAX4PJS0</accession>
<keyword evidence="3" id="KW-0508">mRNA splicing</keyword>
<dbReference type="PANTHER" id="PTHR12718">
    <property type="entry name" value="CELL CYCLE CONTROL PROTEIN CWF15"/>
    <property type="match status" value="1"/>
</dbReference>
<feature type="region of interest" description="Disordered" evidence="4">
    <location>
        <begin position="1"/>
        <end position="53"/>
    </location>
</feature>
<evidence type="ECO:0000256" key="3">
    <source>
        <dbReference type="ARBA" id="ARBA00023187"/>
    </source>
</evidence>
<dbReference type="Pfam" id="PF04889">
    <property type="entry name" value="Cwf_Cwc_15"/>
    <property type="match status" value="1"/>
</dbReference>
<name>A0AAX4PJS0_9CHLO</name>
<evidence type="ECO:0000313" key="6">
    <source>
        <dbReference type="Proteomes" id="UP001472866"/>
    </source>
</evidence>
<dbReference type="InterPro" id="IPR006973">
    <property type="entry name" value="Cwf_Cwc_15"/>
</dbReference>
<reference evidence="5 6" key="1">
    <citation type="submission" date="2024-03" db="EMBL/GenBank/DDBJ databases">
        <title>Complete genome sequence of the green alga Chloropicon roscoffensis RCC1871.</title>
        <authorList>
            <person name="Lemieux C."/>
            <person name="Pombert J.-F."/>
            <person name="Otis C."/>
            <person name="Turmel M."/>
        </authorList>
    </citation>
    <scope>NUCLEOTIDE SEQUENCE [LARGE SCALE GENOMIC DNA]</scope>
    <source>
        <strain evidence="5 6">RCC1871</strain>
    </source>
</reference>
<dbReference type="PANTHER" id="PTHR12718:SF2">
    <property type="entry name" value="SPLICEOSOME-ASSOCIATED PROTEIN CWC15 HOMOLOG"/>
    <property type="match status" value="1"/>
</dbReference>
<comment type="similarity">
    <text evidence="1">Belongs to the CWC15 family.</text>
</comment>
<evidence type="ECO:0000256" key="1">
    <source>
        <dbReference type="ARBA" id="ARBA00006644"/>
    </source>
</evidence>
<feature type="compositionally biased region" description="Basic and acidic residues" evidence="4">
    <location>
        <begin position="174"/>
        <end position="206"/>
    </location>
</feature>
<feature type="region of interest" description="Disordered" evidence="4">
    <location>
        <begin position="110"/>
        <end position="220"/>
    </location>
</feature>
<dbReference type="Proteomes" id="UP001472866">
    <property type="component" value="Chromosome 15"/>
</dbReference>
<evidence type="ECO:0000256" key="4">
    <source>
        <dbReference type="SAM" id="MobiDB-lite"/>
    </source>
</evidence>
<dbReference type="AlphaFoldDB" id="A0AAX4PJS0"/>
<feature type="compositionally biased region" description="Acidic residues" evidence="4">
    <location>
        <begin position="151"/>
        <end position="169"/>
    </location>
</feature>
<dbReference type="GO" id="GO:0045292">
    <property type="term" value="P:mRNA cis splicing, via spliceosome"/>
    <property type="evidence" value="ECO:0007669"/>
    <property type="project" value="TreeGrafter"/>
</dbReference>
<dbReference type="GO" id="GO:0003723">
    <property type="term" value="F:RNA binding"/>
    <property type="evidence" value="ECO:0007669"/>
    <property type="project" value="TreeGrafter"/>
</dbReference>
<protein>
    <submittedName>
        <fullName evidence="5">Cell cycle control protein Cwf15/Cwc15</fullName>
    </submittedName>
</protein>